<evidence type="ECO:0000313" key="3">
    <source>
        <dbReference type="EMBL" id="KAJ8985001.1"/>
    </source>
</evidence>
<comment type="caution">
    <text evidence="3">The sequence shown here is derived from an EMBL/GenBank/DDBJ whole genome shotgun (WGS) entry which is preliminary data.</text>
</comment>
<gene>
    <name evidence="3" type="ORF">NQ317_016912</name>
</gene>
<evidence type="ECO:0000256" key="1">
    <source>
        <dbReference type="ARBA" id="ARBA00022658"/>
    </source>
</evidence>
<dbReference type="InterPro" id="IPR042431">
    <property type="entry name" value="FAM45"/>
</dbReference>
<dbReference type="PANTHER" id="PTHR28544">
    <property type="entry name" value="PROTEIN FAM45A-RELATED"/>
    <property type="match status" value="1"/>
</dbReference>
<accession>A0ABQ9K4M1</accession>
<dbReference type="EMBL" id="JAPWTJ010000021">
    <property type="protein sequence ID" value="KAJ8985001.1"/>
    <property type="molecule type" value="Genomic_DNA"/>
</dbReference>
<dbReference type="Pfam" id="PF09794">
    <property type="entry name" value="Avl9"/>
    <property type="match status" value="1"/>
</dbReference>
<keyword evidence="4" id="KW-1185">Reference proteome</keyword>
<dbReference type="InterPro" id="IPR018307">
    <property type="entry name" value="ABL9/DENND6_dom"/>
</dbReference>
<reference evidence="3" key="1">
    <citation type="journal article" date="2023" name="Insect Mol. Biol.">
        <title>Genome sequencing provides insights into the evolution of gene families encoding plant cell wall-degrading enzymes in longhorned beetles.</title>
        <authorList>
            <person name="Shin N.R."/>
            <person name="Okamura Y."/>
            <person name="Kirsch R."/>
            <person name="Pauchet Y."/>
        </authorList>
    </citation>
    <scope>NUCLEOTIDE SEQUENCE</scope>
    <source>
        <strain evidence="3">MMC_N1</strain>
    </source>
</reference>
<evidence type="ECO:0000259" key="2">
    <source>
        <dbReference type="Pfam" id="PF09794"/>
    </source>
</evidence>
<dbReference type="PANTHER" id="PTHR28544:SF1">
    <property type="entry name" value="DENN DOMAIN-CONTAINING PROTEIN 10-RELATED"/>
    <property type="match status" value="1"/>
</dbReference>
<dbReference type="Proteomes" id="UP001162164">
    <property type="component" value="Unassembled WGS sequence"/>
</dbReference>
<sequence length="277" mass="32032">MELKEEKRERESKQNLMTWTYPTITDGTKSYVISRCFFAPQWRRDFSFTCGKTIPGFILNILLRIHKNVPYKEILDLVKLYLNLITTGAVCYQDNGTELNLPGKNYNTETNIKALIGDFGREIILLYNAILLKRRILVYHHDIEKLQRKLIALTNLVPIRKPSEFLCPPNGISFYLAGTIDEYSEKGEKYFDIHVNLVTNEIIISKEAKDCFVMSKIHKDLAYVLVELAGSDLNERKVIDEIQNKTNDILKQLHSIANCVTDNRKMLSINDLKSKKV</sequence>
<keyword evidence="1" id="KW-0344">Guanine-nucleotide releasing factor</keyword>
<name>A0ABQ9K4M1_9CUCU</name>
<feature type="domain" description="AVL9/DENND6" evidence="2">
    <location>
        <begin position="101"/>
        <end position="158"/>
    </location>
</feature>
<proteinExistence type="predicted"/>
<protein>
    <recommendedName>
        <fullName evidence="2">AVL9/DENND6 domain-containing protein</fullName>
    </recommendedName>
</protein>
<organism evidence="3 4">
    <name type="scientific">Molorchus minor</name>
    <dbReference type="NCBI Taxonomy" id="1323400"/>
    <lineage>
        <taxon>Eukaryota</taxon>
        <taxon>Metazoa</taxon>
        <taxon>Ecdysozoa</taxon>
        <taxon>Arthropoda</taxon>
        <taxon>Hexapoda</taxon>
        <taxon>Insecta</taxon>
        <taxon>Pterygota</taxon>
        <taxon>Neoptera</taxon>
        <taxon>Endopterygota</taxon>
        <taxon>Coleoptera</taxon>
        <taxon>Polyphaga</taxon>
        <taxon>Cucujiformia</taxon>
        <taxon>Chrysomeloidea</taxon>
        <taxon>Cerambycidae</taxon>
        <taxon>Lamiinae</taxon>
        <taxon>Monochamini</taxon>
        <taxon>Molorchus</taxon>
    </lineage>
</organism>
<evidence type="ECO:0000313" key="4">
    <source>
        <dbReference type="Proteomes" id="UP001162164"/>
    </source>
</evidence>